<organism evidence="1 2">
    <name type="scientific">Thermovibrio guaymasensis</name>
    <dbReference type="NCBI Taxonomy" id="240167"/>
    <lineage>
        <taxon>Bacteria</taxon>
        <taxon>Pseudomonadati</taxon>
        <taxon>Aquificota</taxon>
        <taxon>Aquificia</taxon>
        <taxon>Desulfurobacteriales</taxon>
        <taxon>Desulfurobacteriaceae</taxon>
        <taxon>Thermovibrio</taxon>
    </lineage>
</organism>
<dbReference type="AlphaFoldDB" id="A0A420W5D4"/>
<evidence type="ECO:0000313" key="2">
    <source>
        <dbReference type="Proteomes" id="UP000280881"/>
    </source>
</evidence>
<evidence type="ECO:0000313" key="1">
    <source>
        <dbReference type="EMBL" id="RKQ59875.1"/>
    </source>
</evidence>
<reference evidence="1 2" key="1">
    <citation type="submission" date="2018-10" db="EMBL/GenBank/DDBJ databases">
        <title>Genomic Encyclopedia of Type Strains, Phase IV (KMG-IV): sequencing the most valuable type-strain genomes for metagenomic binning, comparative biology and taxonomic classification.</title>
        <authorList>
            <person name="Goeker M."/>
        </authorList>
    </citation>
    <scope>NUCLEOTIDE SEQUENCE [LARGE SCALE GENOMIC DNA]</scope>
    <source>
        <strain evidence="1 2">DSM 15521</strain>
    </source>
</reference>
<accession>A0A420W5D4</accession>
<protein>
    <submittedName>
        <fullName evidence="1">Uncharacterized protein</fullName>
    </submittedName>
</protein>
<dbReference type="EMBL" id="RBIE01000006">
    <property type="protein sequence ID" value="RKQ59875.1"/>
    <property type="molecule type" value="Genomic_DNA"/>
</dbReference>
<name>A0A420W5D4_9BACT</name>
<gene>
    <name evidence="1" type="ORF">C7457_1660</name>
</gene>
<proteinExistence type="predicted"/>
<keyword evidence="2" id="KW-1185">Reference proteome</keyword>
<comment type="caution">
    <text evidence="1">The sequence shown here is derived from an EMBL/GenBank/DDBJ whole genome shotgun (WGS) entry which is preliminary data.</text>
</comment>
<sequence length="54" mass="6255">MKYLIPILIILVIAAFKWDQYFTKLRLEKCAEQKTSMVMVYGKARSCPQGNSND</sequence>
<dbReference type="Proteomes" id="UP000280881">
    <property type="component" value="Unassembled WGS sequence"/>
</dbReference>